<dbReference type="AlphaFoldDB" id="A0A8C4SA14"/>
<dbReference type="PROSITE" id="PS50824">
    <property type="entry name" value="DAPIN"/>
    <property type="match status" value="1"/>
</dbReference>
<dbReference type="SMART" id="SM01289">
    <property type="entry name" value="PYRIN"/>
    <property type="match status" value="1"/>
</dbReference>
<dbReference type="InterPro" id="IPR004020">
    <property type="entry name" value="DAPIN"/>
</dbReference>
<reference evidence="2" key="1">
    <citation type="submission" date="2021-06" db="EMBL/GenBank/DDBJ databases">
        <authorList>
            <consortium name="Wellcome Sanger Institute Data Sharing"/>
        </authorList>
    </citation>
    <scope>NUCLEOTIDE SEQUENCE [LARGE SCALE GENOMIC DNA]</scope>
</reference>
<evidence type="ECO:0000259" key="1">
    <source>
        <dbReference type="PROSITE" id="PS50824"/>
    </source>
</evidence>
<dbReference type="Pfam" id="PF02758">
    <property type="entry name" value="PYRIN"/>
    <property type="match status" value="1"/>
</dbReference>
<evidence type="ECO:0000313" key="2">
    <source>
        <dbReference type="Ensembl" id="ENSECRP00000013270.1"/>
    </source>
</evidence>
<keyword evidence="3" id="KW-1185">Reference proteome</keyword>
<dbReference type="CDD" id="cd08321">
    <property type="entry name" value="Pyrin_ASC-like"/>
    <property type="match status" value="1"/>
</dbReference>
<organism evidence="2 3">
    <name type="scientific">Erpetoichthys calabaricus</name>
    <name type="common">Rope fish</name>
    <name type="synonym">Calamoichthys calabaricus</name>
    <dbReference type="NCBI Taxonomy" id="27687"/>
    <lineage>
        <taxon>Eukaryota</taxon>
        <taxon>Metazoa</taxon>
        <taxon>Chordata</taxon>
        <taxon>Craniata</taxon>
        <taxon>Vertebrata</taxon>
        <taxon>Euteleostomi</taxon>
        <taxon>Actinopterygii</taxon>
        <taxon>Polypteriformes</taxon>
        <taxon>Polypteridae</taxon>
        <taxon>Erpetoichthys</taxon>
    </lineage>
</organism>
<accession>A0A8C4SA14</accession>
<sequence length="139" mass="16083">MARNIFDVLKETLDELREEEFKHFKAKLEDFKIARGKLEKADKCDTAILMTNAYNRNAMQIALQILEVVKRNDLVEKLKDEIRKSEFRKFFTSTVLAKCSCILIYYKILASSTSYLHEIWNIVCPGSAPFGCASPVTFY</sequence>
<reference evidence="2" key="3">
    <citation type="submission" date="2025-09" db="UniProtKB">
        <authorList>
            <consortium name="Ensembl"/>
        </authorList>
    </citation>
    <scope>IDENTIFICATION</scope>
</reference>
<dbReference type="SUPFAM" id="SSF47986">
    <property type="entry name" value="DEATH domain"/>
    <property type="match status" value="1"/>
</dbReference>
<dbReference type="Proteomes" id="UP000694620">
    <property type="component" value="Chromosome 11"/>
</dbReference>
<dbReference type="Gene3D" id="1.10.533.10">
    <property type="entry name" value="Death Domain, Fas"/>
    <property type="match status" value="1"/>
</dbReference>
<proteinExistence type="predicted"/>
<feature type="domain" description="Pyrin" evidence="1">
    <location>
        <begin position="1"/>
        <end position="84"/>
    </location>
</feature>
<evidence type="ECO:0000313" key="3">
    <source>
        <dbReference type="Proteomes" id="UP000694620"/>
    </source>
</evidence>
<reference evidence="2" key="2">
    <citation type="submission" date="2025-08" db="UniProtKB">
        <authorList>
            <consortium name="Ensembl"/>
        </authorList>
    </citation>
    <scope>IDENTIFICATION</scope>
</reference>
<dbReference type="InterPro" id="IPR011029">
    <property type="entry name" value="DEATH-like_dom_sf"/>
</dbReference>
<protein>
    <recommendedName>
        <fullName evidence="1">Pyrin domain-containing protein</fullName>
    </recommendedName>
</protein>
<dbReference type="Ensembl" id="ENSECRT00000013501.1">
    <property type="protein sequence ID" value="ENSECRP00000013270.1"/>
    <property type="gene ID" value="ENSECRG00000008848.1"/>
</dbReference>
<name>A0A8C4SA14_ERPCA</name>